<evidence type="ECO:0000313" key="3">
    <source>
        <dbReference type="Proteomes" id="UP000235145"/>
    </source>
</evidence>
<comment type="caution">
    <text evidence="2">The sequence shown here is derived from an EMBL/GenBank/DDBJ whole genome shotgun (WGS) entry which is preliminary data.</text>
</comment>
<evidence type="ECO:0000256" key="1">
    <source>
        <dbReference type="SAM" id="MobiDB-lite"/>
    </source>
</evidence>
<dbReference type="EMBL" id="NBSK02000004">
    <property type="protein sequence ID" value="KAJ0208631.1"/>
    <property type="molecule type" value="Genomic_DNA"/>
</dbReference>
<feature type="compositionally biased region" description="Basic and acidic residues" evidence="1">
    <location>
        <begin position="146"/>
        <end position="169"/>
    </location>
</feature>
<feature type="region of interest" description="Disordered" evidence="1">
    <location>
        <begin position="115"/>
        <end position="176"/>
    </location>
</feature>
<name>A0A9R1VQ77_LACSA</name>
<gene>
    <name evidence="2" type="ORF">LSAT_V11C400205560</name>
</gene>
<sequence length="269" mass="30566">MGDIRVTMFHTQAAINFTHRDPAVFISFWFHKDKFIETYRDNILHVKGSNMWPYTEYLKPLPPFLRRMSGRPKTKRRRHALECHDSKFPTQKGKVSMTVRYGKCMELGDNKLSCKNGEGPSDPVPKRKNGRWGGNSTMKIAKTPRKVGEGKKKAFDNTSKEASEGKMKAAEGTSKQAGKMIDVDQSISLLNRMKMMARRGGKIKYVGRIGVVHGNLSQTVAGVDEVVLTFHENLHHEDFETIKDMQASGYDHGEIAEAFNKVCSYKFNY</sequence>
<keyword evidence="3" id="KW-1185">Reference proteome</keyword>
<dbReference type="Proteomes" id="UP000235145">
    <property type="component" value="Unassembled WGS sequence"/>
</dbReference>
<organism evidence="2 3">
    <name type="scientific">Lactuca sativa</name>
    <name type="common">Garden lettuce</name>
    <dbReference type="NCBI Taxonomy" id="4236"/>
    <lineage>
        <taxon>Eukaryota</taxon>
        <taxon>Viridiplantae</taxon>
        <taxon>Streptophyta</taxon>
        <taxon>Embryophyta</taxon>
        <taxon>Tracheophyta</taxon>
        <taxon>Spermatophyta</taxon>
        <taxon>Magnoliopsida</taxon>
        <taxon>eudicotyledons</taxon>
        <taxon>Gunneridae</taxon>
        <taxon>Pentapetalae</taxon>
        <taxon>asterids</taxon>
        <taxon>campanulids</taxon>
        <taxon>Asterales</taxon>
        <taxon>Asteraceae</taxon>
        <taxon>Cichorioideae</taxon>
        <taxon>Cichorieae</taxon>
        <taxon>Lactucinae</taxon>
        <taxon>Lactuca</taxon>
    </lineage>
</organism>
<proteinExistence type="predicted"/>
<protein>
    <submittedName>
        <fullName evidence="2">Uncharacterized protein</fullName>
    </submittedName>
</protein>
<dbReference type="AlphaFoldDB" id="A0A9R1VQ77"/>
<reference evidence="2 3" key="1">
    <citation type="journal article" date="2017" name="Nat. Commun.">
        <title>Genome assembly with in vitro proximity ligation data and whole-genome triplication in lettuce.</title>
        <authorList>
            <person name="Reyes-Chin-Wo S."/>
            <person name="Wang Z."/>
            <person name="Yang X."/>
            <person name="Kozik A."/>
            <person name="Arikit S."/>
            <person name="Song C."/>
            <person name="Xia L."/>
            <person name="Froenicke L."/>
            <person name="Lavelle D.O."/>
            <person name="Truco M.J."/>
            <person name="Xia R."/>
            <person name="Zhu S."/>
            <person name="Xu C."/>
            <person name="Xu H."/>
            <person name="Xu X."/>
            <person name="Cox K."/>
            <person name="Korf I."/>
            <person name="Meyers B.C."/>
            <person name="Michelmore R.W."/>
        </authorList>
    </citation>
    <scope>NUCLEOTIDE SEQUENCE [LARGE SCALE GENOMIC DNA]</scope>
    <source>
        <strain evidence="3">cv. Salinas</strain>
        <tissue evidence="2">Seedlings</tissue>
    </source>
</reference>
<evidence type="ECO:0000313" key="2">
    <source>
        <dbReference type="EMBL" id="KAJ0208631.1"/>
    </source>
</evidence>
<accession>A0A9R1VQ77</accession>